<gene>
    <name evidence="1" type="ORF">A7J50_1209</name>
</gene>
<evidence type="ECO:0000313" key="2">
    <source>
        <dbReference type="Proteomes" id="UP000077829"/>
    </source>
</evidence>
<dbReference type="STRING" id="219572.A7J50_1209"/>
<organism evidence="1 2">
    <name type="scientific">Pseudomonas antarctica</name>
    <dbReference type="NCBI Taxonomy" id="219572"/>
    <lineage>
        <taxon>Bacteria</taxon>
        <taxon>Pseudomonadati</taxon>
        <taxon>Pseudomonadota</taxon>
        <taxon>Gammaproteobacteria</taxon>
        <taxon>Pseudomonadales</taxon>
        <taxon>Pseudomonadaceae</taxon>
        <taxon>Pseudomonas</taxon>
    </lineage>
</organism>
<reference evidence="1 2" key="1">
    <citation type="submission" date="2016-05" db="EMBL/GenBank/DDBJ databases">
        <title>Complete genome sequence of Pseudomonas antarctica PAMC 27494.</title>
        <authorList>
            <person name="Lee J."/>
        </authorList>
    </citation>
    <scope>NUCLEOTIDE SEQUENCE [LARGE SCALE GENOMIC DNA]</scope>
    <source>
        <strain evidence="1 2">PAMC 27494</strain>
    </source>
</reference>
<evidence type="ECO:0000313" key="1">
    <source>
        <dbReference type="EMBL" id="ANF84648.1"/>
    </source>
</evidence>
<accession>A0A172YX60</accession>
<dbReference type="InterPro" id="IPR010265">
    <property type="entry name" value="Phage_lambda_TipM"/>
</dbReference>
<dbReference type="PATRIC" id="fig|219572.3.peg.1229"/>
<dbReference type="KEGG" id="panr:A7J50_1209"/>
<dbReference type="EMBL" id="CP015600">
    <property type="protein sequence ID" value="ANF84648.1"/>
    <property type="molecule type" value="Genomic_DNA"/>
</dbReference>
<dbReference type="Pfam" id="PF05939">
    <property type="entry name" value="Phage_min_tail"/>
    <property type="match status" value="1"/>
</dbReference>
<protein>
    <submittedName>
        <fullName evidence="1">Tail protein</fullName>
    </submittedName>
</protein>
<dbReference type="AlphaFoldDB" id="A0A172YX60"/>
<sequence length="114" mass="12688">MVETFSYCVQLGGDGEIDQRTWENDFGDGYAQAGGIGINTKSENWNLTHSGVMAPGEELLKVRDFIDRHEGYKAFIWTPPGGSPGRYRCKGYKSKPLGAGLWTLSFTFKQTFTP</sequence>
<dbReference type="RefSeq" id="WP_064450982.1">
    <property type="nucleotide sequence ID" value="NZ_CP015600.1"/>
</dbReference>
<proteinExistence type="predicted"/>
<name>A0A172YX60_9PSED</name>
<dbReference type="Proteomes" id="UP000077829">
    <property type="component" value="Chromosome"/>
</dbReference>